<feature type="coiled-coil region" evidence="2">
    <location>
        <begin position="59"/>
        <end position="93"/>
    </location>
</feature>
<comment type="similarity">
    <text evidence="1">Belongs to the UPF0749 family.</text>
</comment>
<accession>A0A930VPA9</accession>
<dbReference type="Pfam" id="PF05949">
    <property type="entry name" value="DUF881"/>
    <property type="match status" value="1"/>
</dbReference>
<evidence type="ECO:0000256" key="2">
    <source>
        <dbReference type="SAM" id="Coils"/>
    </source>
</evidence>
<dbReference type="Proteomes" id="UP000660668">
    <property type="component" value="Unassembled WGS sequence"/>
</dbReference>
<evidence type="ECO:0000313" key="4">
    <source>
        <dbReference type="EMBL" id="MBF4768533.1"/>
    </source>
</evidence>
<gene>
    <name evidence="4" type="ORF">ISU10_12235</name>
</gene>
<dbReference type="PANTHER" id="PTHR37313:SF4">
    <property type="entry name" value="CONSERVED MEMBRANE PROTEIN-RELATED"/>
    <property type="match status" value="1"/>
</dbReference>
<dbReference type="AlphaFoldDB" id="A0A930VPA9"/>
<dbReference type="PANTHER" id="PTHR37313">
    <property type="entry name" value="UPF0749 PROTEIN RV1825"/>
    <property type="match status" value="1"/>
</dbReference>
<evidence type="ECO:0000256" key="1">
    <source>
        <dbReference type="ARBA" id="ARBA00009108"/>
    </source>
</evidence>
<reference evidence="4" key="1">
    <citation type="submission" date="2020-11" db="EMBL/GenBank/DDBJ databases">
        <title>Nocardioides cynanchi sp. nov., isolated from soil of rhizosphere of Cynanchum wilfordii.</title>
        <authorList>
            <person name="Lee J.-S."/>
            <person name="Suh M.K."/>
            <person name="Kim J.-S."/>
        </authorList>
    </citation>
    <scope>NUCLEOTIDE SEQUENCE</scope>
    <source>
        <strain evidence="4">KCTC 19276</strain>
    </source>
</reference>
<evidence type="ECO:0000256" key="3">
    <source>
        <dbReference type="SAM" id="Phobius"/>
    </source>
</evidence>
<keyword evidence="3" id="KW-0472">Membrane</keyword>
<dbReference type="InterPro" id="IPR010273">
    <property type="entry name" value="DUF881"/>
</dbReference>
<evidence type="ECO:0000313" key="5">
    <source>
        <dbReference type="Proteomes" id="UP000660668"/>
    </source>
</evidence>
<feature type="transmembrane region" description="Helical" evidence="3">
    <location>
        <begin position="20"/>
        <end position="41"/>
    </location>
</feature>
<dbReference type="Gene3D" id="3.30.70.1880">
    <property type="entry name" value="Protein of unknown function DUF881"/>
    <property type="match status" value="1"/>
</dbReference>
<comment type="caution">
    <text evidence="4">The sequence shown here is derived from an EMBL/GenBank/DDBJ whole genome shotgun (WGS) entry which is preliminary data.</text>
</comment>
<keyword evidence="2" id="KW-0175">Coiled coil</keyword>
<sequence>MTEAPHESPGPGDRRRPLGWRLATPLAVLLCGALFAVSALNSGGTDLRPGRYINLTDFVRTESREYDALRERVAQLTDDVERLTGQVDDADVRRLRAQAHSLERPAGLEDVSGAGITVVLTDSPTDVAESSQRDPNRLVVHQQDIQAVVNAVWIGGAVAVTIQGQRVVSTTGIKCIGNSVQIQGVPYPQPYTISAVGDPTSIAAAIASDSYLALYRSDAAEPDIAVGWEEKVEDLLTAPAYDGLLDRSYAEPLKTDG</sequence>
<proteinExistence type="inferred from homology"/>
<keyword evidence="3" id="KW-0812">Transmembrane</keyword>
<keyword evidence="5" id="KW-1185">Reference proteome</keyword>
<dbReference type="EMBL" id="JADKPO010000014">
    <property type="protein sequence ID" value="MBF4768533.1"/>
    <property type="molecule type" value="Genomic_DNA"/>
</dbReference>
<organism evidence="4 5">
    <name type="scientific">Nocardioides agariphilus</name>
    <dbReference type="NCBI Taxonomy" id="433664"/>
    <lineage>
        <taxon>Bacteria</taxon>
        <taxon>Bacillati</taxon>
        <taxon>Actinomycetota</taxon>
        <taxon>Actinomycetes</taxon>
        <taxon>Propionibacteriales</taxon>
        <taxon>Nocardioidaceae</taxon>
        <taxon>Nocardioides</taxon>
    </lineage>
</organism>
<dbReference type="RefSeq" id="WP_194696671.1">
    <property type="nucleotide sequence ID" value="NZ_JADKPO010000014.1"/>
</dbReference>
<keyword evidence="3" id="KW-1133">Transmembrane helix</keyword>
<dbReference type="GO" id="GO:0005886">
    <property type="term" value="C:plasma membrane"/>
    <property type="evidence" value="ECO:0007669"/>
    <property type="project" value="TreeGrafter"/>
</dbReference>
<name>A0A930VPA9_9ACTN</name>
<protein>
    <submittedName>
        <fullName evidence="4">DUF881 domain-containing protein</fullName>
    </submittedName>
</protein>